<dbReference type="GeneID" id="10462295"/>
<dbReference type="PROSITE" id="PS51379">
    <property type="entry name" value="4FE4S_FER_2"/>
    <property type="match status" value="2"/>
</dbReference>
<keyword evidence="1" id="KW-0004">4Fe-4S</keyword>
<evidence type="ECO:0000256" key="3">
    <source>
        <dbReference type="ARBA" id="ARBA00023004"/>
    </source>
</evidence>
<feature type="domain" description="4Fe-4S ferredoxin-type" evidence="6">
    <location>
        <begin position="43"/>
        <end position="73"/>
    </location>
</feature>
<dbReference type="InterPro" id="IPR017896">
    <property type="entry name" value="4Fe4S_Fe-S-bd"/>
</dbReference>
<evidence type="ECO:0000256" key="4">
    <source>
        <dbReference type="ARBA" id="ARBA00023014"/>
    </source>
</evidence>
<evidence type="ECO:0000256" key="1">
    <source>
        <dbReference type="ARBA" id="ARBA00022485"/>
    </source>
</evidence>
<protein>
    <submittedName>
        <fullName evidence="7">Ferredoxin family protein</fullName>
    </submittedName>
</protein>
<dbReference type="PANTHER" id="PTHR43687">
    <property type="entry name" value="ADENYLYLSULFATE REDUCTASE, BETA SUBUNIT"/>
    <property type="match status" value="1"/>
</dbReference>
<keyword evidence="3" id="KW-0408">Iron</keyword>
<dbReference type="Proteomes" id="UP000544742">
    <property type="component" value="Unassembled WGS sequence"/>
</dbReference>
<dbReference type="InterPro" id="IPR050572">
    <property type="entry name" value="Fe-S_Ferredoxin"/>
</dbReference>
<evidence type="ECO:0000256" key="2">
    <source>
        <dbReference type="ARBA" id="ARBA00022723"/>
    </source>
</evidence>
<dbReference type="OMA" id="CGMCMNC"/>
<dbReference type="GO" id="GO:0051539">
    <property type="term" value="F:4 iron, 4 sulfur cluster binding"/>
    <property type="evidence" value="ECO:0007669"/>
    <property type="project" value="UniProtKB-KW"/>
</dbReference>
<dbReference type="SUPFAM" id="SSF54862">
    <property type="entry name" value="4Fe-4S ferredoxins"/>
    <property type="match status" value="1"/>
</dbReference>
<feature type="domain" description="4Fe-4S ferredoxin-type" evidence="6">
    <location>
        <begin position="14"/>
        <end position="42"/>
    </location>
</feature>
<dbReference type="RefSeq" id="WP_013720360.1">
    <property type="nucleotide sequence ID" value="NZ_JBCEYR010000003.1"/>
</dbReference>
<dbReference type="AlphaFoldDB" id="A0A7K4AI59"/>
<name>A0A7K4AI59_METSH</name>
<evidence type="ECO:0000313" key="7">
    <source>
        <dbReference type="EMBL" id="NLJ22644.1"/>
    </source>
</evidence>
<reference evidence="7 8" key="1">
    <citation type="journal article" date="2020" name="Biotechnol. Biofuels">
        <title>New insights from the biogas microbiome by comprehensive genome-resolved metagenomics of nearly 1600 species originating from multiple anaerobic digesters.</title>
        <authorList>
            <person name="Campanaro S."/>
            <person name="Treu L."/>
            <person name="Rodriguez-R L.M."/>
            <person name="Kovalovszki A."/>
            <person name="Ziels R.M."/>
            <person name="Maus I."/>
            <person name="Zhu X."/>
            <person name="Kougias P.G."/>
            <person name="Basile A."/>
            <person name="Luo G."/>
            <person name="Schluter A."/>
            <person name="Konstantinidis K.T."/>
            <person name="Angelidaki I."/>
        </authorList>
    </citation>
    <scope>NUCLEOTIDE SEQUENCE [LARGE SCALE GENOMIC DNA]</scope>
    <source>
        <strain evidence="7">AS27yjCOA_157</strain>
    </source>
</reference>
<keyword evidence="2" id="KW-0479">Metal-binding</keyword>
<dbReference type="EMBL" id="JAAYUN010000098">
    <property type="protein sequence ID" value="NLJ22644.1"/>
    <property type="molecule type" value="Genomic_DNA"/>
</dbReference>
<dbReference type="GO" id="GO:0046872">
    <property type="term" value="F:metal ion binding"/>
    <property type="evidence" value="ECO:0007669"/>
    <property type="project" value="UniProtKB-KW"/>
</dbReference>
<evidence type="ECO:0000256" key="5">
    <source>
        <dbReference type="SAM" id="MobiDB-lite"/>
    </source>
</evidence>
<evidence type="ECO:0000313" key="8">
    <source>
        <dbReference type="Proteomes" id="UP000544742"/>
    </source>
</evidence>
<dbReference type="Gene3D" id="3.30.70.20">
    <property type="match status" value="1"/>
</dbReference>
<gene>
    <name evidence="7" type="ORF">GX426_06005</name>
</gene>
<organism evidence="7 8">
    <name type="scientific">Methanothrix soehngenii</name>
    <name type="common">Methanosaeta concilii</name>
    <dbReference type="NCBI Taxonomy" id="2223"/>
    <lineage>
        <taxon>Archaea</taxon>
        <taxon>Methanobacteriati</taxon>
        <taxon>Methanobacteriota</taxon>
        <taxon>Stenosarchaea group</taxon>
        <taxon>Methanomicrobia</taxon>
        <taxon>Methanotrichales</taxon>
        <taxon>Methanotrichaceae</taxon>
        <taxon>Methanothrix</taxon>
    </lineage>
</organism>
<accession>A0A7K4AI59</accession>
<dbReference type="PANTHER" id="PTHR43687:SF2">
    <property type="entry name" value="FERREDOXIN 3"/>
    <property type="match status" value="1"/>
</dbReference>
<feature type="compositionally biased region" description="Basic and acidic residues" evidence="5">
    <location>
        <begin position="97"/>
        <end position="107"/>
    </location>
</feature>
<sequence>MAWLVGYPREKINWHPTIDPEKCVKCGMCMNCGRNVYDWTEEGPVVARPNQCIVGCNTCANLCMGNAISFPEKETIREIYKREKIWSKVKKQLEEEGKIKTKQKSEEESGCCDGGCCS</sequence>
<feature type="region of interest" description="Disordered" evidence="5">
    <location>
        <begin position="97"/>
        <end position="118"/>
    </location>
</feature>
<keyword evidence="4" id="KW-0411">Iron-sulfur</keyword>
<proteinExistence type="predicted"/>
<evidence type="ECO:0000259" key="6">
    <source>
        <dbReference type="PROSITE" id="PS51379"/>
    </source>
</evidence>
<comment type="caution">
    <text evidence="7">The sequence shown here is derived from an EMBL/GenBank/DDBJ whole genome shotgun (WGS) entry which is preliminary data.</text>
</comment>